<comment type="caution">
    <text evidence="1">The sequence shown here is derived from an EMBL/GenBank/DDBJ whole genome shotgun (WGS) entry which is preliminary data.</text>
</comment>
<sequence>CRRCNYHKATLTIEKFREVISNKPEVLKEDPAYRVAIDYNLVVETGMPVKFYFEKE</sequence>
<accession>A0A0F8YAR4</accession>
<feature type="non-terminal residue" evidence="1">
    <location>
        <position position="1"/>
    </location>
</feature>
<dbReference type="EMBL" id="LAZR01058029">
    <property type="protein sequence ID" value="KKK70780.1"/>
    <property type="molecule type" value="Genomic_DNA"/>
</dbReference>
<evidence type="ECO:0000313" key="1">
    <source>
        <dbReference type="EMBL" id="KKK70780.1"/>
    </source>
</evidence>
<organism evidence="1">
    <name type="scientific">marine sediment metagenome</name>
    <dbReference type="NCBI Taxonomy" id="412755"/>
    <lineage>
        <taxon>unclassified sequences</taxon>
        <taxon>metagenomes</taxon>
        <taxon>ecological metagenomes</taxon>
    </lineage>
</organism>
<gene>
    <name evidence="1" type="ORF">LCGC14_2920550</name>
</gene>
<dbReference type="AlphaFoldDB" id="A0A0F8YAR4"/>
<proteinExistence type="predicted"/>
<reference evidence="1" key="1">
    <citation type="journal article" date="2015" name="Nature">
        <title>Complex archaea that bridge the gap between prokaryotes and eukaryotes.</title>
        <authorList>
            <person name="Spang A."/>
            <person name="Saw J.H."/>
            <person name="Jorgensen S.L."/>
            <person name="Zaremba-Niedzwiedzka K."/>
            <person name="Martijn J."/>
            <person name="Lind A.E."/>
            <person name="van Eijk R."/>
            <person name="Schleper C."/>
            <person name="Guy L."/>
            <person name="Ettema T.J."/>
        </authorList>
    </citation>
    <scope>NUCLEOTIDE SEQUENCE</scope>
</reference>
<name>A0A0F8YAR4_9ZZZZ</name>
<protein>
    <submittedName>
        <fullName evidence="1">Uncharacterized protein</fullName>
    </submittedName>
</protein>